<keyword evidence="2" id="KW-1185">Reference proteome</keyword>
<dbReference type="KEGG" id="ttr:Tter_1431"/>
<evidence type="ECO:0000313" key="2">
    <source>
        <dbReference type="Proteomes" id="UP000000323"/>
    </source>
</evidence>
<dbReference type="RefSeq" id="WP_012875372.1">
    <property type="nucleotide sequence ID" value="NC_013525.1"/>
</dbReference>
<dbReference type="Proteomes" id="UP000000323">
    <property type="component" value="Chromosome 1"/>
</dbReference>
<dbReference type="EMBL" id="CP001825">
    <property type="protein sequence ID" value="ACZ42337.1"/>
    <property type="molecule type" value="Genomic_DNA"/>
</dbReference>
<organism evidence="1 2">
    <name type="scientific">Thermobaculum terrenum (strain ATCC BAA-798 / CCMEE 7001 / YNP1)</name>
    <dbReference type="NCBI Taxonomy" id="525904"/>
    <lineage>
        <taxon>Bacteria</taxon>
        <taxon>Bacillati</taxon>
        <taxon>Chloroflexota</taxon>
        <taxon>Chloroflexia</taxon>
        <taxon>Candidatus Thermobaculales</taxon>
        <taxon>Candidatus Thermobaculaceae</taxon>
        <taxon>Thermobaculum</taxon>
    </lineage>
</organism>
<dbReference type="HOGENOM" id="CLU_2636900_0_0_0"/>
<dbReference type="AlphaFoldDB" id="D1CC22"/>
<proteinExistence type="predicted"/>
<dbReference type="STRING" id="525904.Tter_1431"/>
<evidence type="ECO:0000313" key="1">
    <source>
        <dbReference type="EMBL" id="ACZ42337.1"/>
    </source>
</evidence>
<sequence length="77" mass="9009">MTEIKTKAQLISYLRDLQTDSRRHRYIYWNSRRITLGNALKKAEGLSGLETIIQWHDHILVLDPSTLRRLRGYTLGG</sequence>
<name>D1CC22_THET1</name>
<protein>
    <submittedName>
        <fullName evidence="1">Uncharacterized protein</fullName>
    </submittedName>
</protein>
<accession>D1CC22</accession>
<reference evidence="2" key="1">
    <citation type="journal article" date="2010" name="Stand. Genomic Sci.">
        <title>Complete genome sequence of 'Thermobaculum terrenum' type strain (YNP1).</title>
        <authorList>
            <person name="Kiss H."/>
            <person name="Cleland D."/>
            <person name="Lapidus A."/>
            <person name="Lucas S."/>
            <person name="Glavina Del Rio T."/>
            <person name="Nolan M."/>
            <person name="Tice H."/>
            <person name="Han C."/>
            <person name="Goodwin L."/>
            <person name="Pitluck S."/>
            <person name="Liolios K."/>
            <person name="Ivanova N."/>
            <person name="Mavromatis K."/>
            <person name="Ovchinnikova G."/>
            <person name="Pati A."/>
            <person name="Chen A."/>
            <person name="Palaniappan K."/>
            <person name="Land M."/>
            <person name="Hauser L."/>
            <person name="Chang Y."/>
            <person name="Jeffries C."/>
            <person name="Lu M."/>
            <person name="Brettin T."/>
            <person name="Detter J."/>
            <person name="Goker M."/>
            <person name="Tindall B."/>
            <person name="Beck B."/>
            <person name="McDermott T."/>
            <person name="Woyke T."/>
            <person name="Bristow J."/>
            <person name="Eisen J."/>
            <person name="Markowitz V."/>
            <person name="Hugenholtz P."/>
            <person name="Kyrpides N."/>
            <person name="Klenk H."/>
            <person name="Cheng J."/>
        </authorList>
    </citation>
    <scope>NUCLEOTIDE SEQUENCE [LARGE SCALE GENOMIC DNA]</scope>
    <source>
        <strain evidence="2">ATCC BAA-798 / YNP1</strain>
    </source>
</reference>
<gene>
    <name evidence="1" type="ordered locus">Tter_1431</name>
</gene>